<accession>A0ABQ9D028</accession>
<evidence type="ECO:0000313" key="2">
    <source>
        <dbReference type="Proteomes" id="UP001145742"/>
    </source>
</evidence>
<dbReference type="Proteomes" id="UP001145742">
    <property type="component" value="Unassembled WGS sequence"/>
</dbReference>
<evidence type="ECO:0000313" key="1">
    <source>
        <dbReference type="EMBL" id="KAJ7412489.1"/>
    </source>
</evidence>
<keyword evidence="2" id="KW-1185">Reference proteome</keyword>
<proteinExistence type="predicted"/>
<dbReference type="PANTHER" id="PTHR33332">
    <property type="entry name" value="REVERSE TRANSCRIPTASE DOMAIN-CONTAINING PROTEIN"/>
    <property type="match status" value="1"/>
</dbReference>
<organism evidence="1 2">
    <name type="scientific">Willisornis vidua</name>
    <name type="common">Xingu scale-backed antbird</name>
    <dbReference type="NCBI Taxonomy" id="1566151"/>
    <lineage>
        <taxon>Eukaryota</taxon>
        <taxon>Metazoa</taxon>
        <taxon>Chordata</taxon>
        <taxon>Craniata</taxon>
        <taxon>Vertebrata</taxon>
        <taxon>Euteleostomi</taxon>
        <taxon>Archelosauria</taxon>
        <taxon>Archosauria</taxon>
        <taxon>Dinosauria</taxon>
        <taxon>Saurischia</taxon>
        <taxon>Theropoda</taxon>
        <taxon>Coelurosauria</taxon>
        <taxon>Aves</taxon>
        <taxon>Neognathae</taxon>
        <taxon>Neoaves</taxon>
        <taxon>Telluraves</taxon>
        <taxon>Australaves</taxon>
        <taxon>Passeriformes</taxon>
        <taxon>Thamnophilidae</taxon>
        <taxon>Willisornis</taxon>
    </lineage>
</organism>
<comment type="caution">
    <text evidence="1">The sequence shown here is derived from an EMBL/GenBank/DDBJ whole genome shotgun (WGS) entry which is preliminary data.</text>
</comment>
<dbReference type="EMBL" id="WHWB01034238">
    <property type="protein sequence ID" value="KAJ7412489.1"/>
    <property type="molecule type" value="Genomic_DNA"/>
</dbReference>
<name>A0ABQ9D028_9PASS</name>
<protein>
    <submittedName>
        <fullName evidence="1">Rna-directed dna polymerase from mobile element jockey-like</fullName>
    </submittedName>
</protein>
<gene>
    <name evidence="1" type="ORF">WISP_96044</name>
</gene>
<reference evidence="1" key="1">
    <citation type="submission" date="2019-10" db="EMBL/GenBank/DDBJ databases">
        <authorList>
            <person name="Soares A.E.R."/>
            <person name="Aleixo A."/>
            <person name="Schneider P."/>
            <person name="Miyaki C.Y."/>
            <person name="Schneider M.P."/>
            <person name="Mello C."/>
            <person name="Vasconcelos A.T.R."/>
        </authorList>
    </citation>
    <scope>NUCLEOTIDE SEQUENCE</scope>
    <source>
        <tissue evidence="1">Muscle</tissue>
    </source>
</reference>
<sequence length="110" mass="12473">MSRWRIMMSGVPEGSVFGPLPFNIFTSDTDIEIKCTLSTFANDMSRAADTAEERDAISADLDKVEEWAHENLKFHKGKCKVLCVDRGNLRLQYRLGEELIESNLSKKDCT</sequence>